<evidence type="ECO:0000313" key="1">
    <source>
        <dbReference type="EMBL" id="KAJ8894754.1"/>
    </source>
</evidence>
<gene>
    <name evidence="1" type="ORF">PR048_000061</name>
</gene>
<keyword evidence="2" id="KW-1185">Reference proteome</keyword>
<reference evidence="1 2" key="1">
    <citation type="submission" date="2023-02" db="EMBL/GenBank/DDBJ databases">
        <title>LHISI_Scaffold_Assembly.</title>
        <authorList>
            <person name="Stuart O.P."/>
            <person name="Cleave R."/>
            <person name="Magrath M.J.L."/>
            <person name="Mikheyev A.S."/>
        </authorList>
    </citation>
    <scope>NUCLEOTIDE SEQUENCE [LARGE SCALE GENOMIC DNA]</scope>
    <source>
        <strain evidence="1">Daus_M_001</strain>
        <tissue evidence="1">Leg muscle</tissue>
    </source>
</reference>
<name>A0ABQ9IDK0_9NEOP</name>
<comment type="caution">
    <text evidence="1">The sequence shown here is derived from an EMBL/GenBank/DDBJ whole genome shotgun (WGS) entry which is preliminary data.</text>
</comment>
<organism evidence="1 2">
    <name type="scientific">Dryococelus australis</name>
    <dbReference type="NCBI Taxonomy" id="614101"/>
    <lineage>
        <taxon>Eukaryota</taxon>
        <taxon>Metazoa</taxon>
        <taxon>Ecdysozoa</taxon>
        <taxon>Arthropoda</taxon>
        <taxon>Hexapoda</taxon>
        <taxon>Insecta</taxon>
        <taxon>Pterygota</taxon>
        <taxon>Neoptera</taxon>
        <taxon>Polyneoptera</taxon>
        <taxon>Phasmatodea</taxon>
        <taxon>Verophasmatodea</taxon>
        <taxon>Anareolatae</taxon>
        <taxon>Phasmatidae</taxon>
        <taxon>Eurycanthinae</taxon>
        <taxon>Dryococelus</taxon>
    </lineage>
</organism>
<dbReference type="PANTHER" id="PTHR20992:SF9">
    <property type="entry name" value="AT15442P-RELATED"/>
    <property type="match status" value="1"/>
</dbReference>
<dbReference type="EMBL" id="JARBHB010000001">
    <property type="protein sequence ID" value="KAJ8894754.1"/>
    <property type="molecule type" value="Genomic_DNA"/>
</dbReference>
<sequence length="258" mass="28459">MRPTSVRLGGNENGLCVQVSFVMRPGEPCEDLLRLLGEFGIGSRLQSVIRYTHLAVQPAHCDCMLSHGQLSTFEALVNYFPCSRFLIPRSSFGILPCFQNLRVKSALTASYVSPLTLTDHDYPLFNGEEYFFFFCRRKEQFGGSAWQKFMSSVRARLTVAQVVEGVKADATLTFDFLTLLLIASLVSALGLVENSIVILVASMLISPLMLSSPFTCAQVLRAWTLISVSCELFQGNLMPSHCCTFSVHAAGANNHRTA</sequence>
<proteinExistence type="predicted"/>
<dbReference type="InterPro" id="IPR005240">
    <property type="entry name" value="DUF389"/>
</dbReference>
<dbReference type="PANTHER" id="PTHR20992">
    <property type="entry name" value="AT15442P-RELATED"/>
    <property type="match status" value="1"/>
</dbReference>
<dbReference type="Proteomes" id="UP001159363">
    <property type="component" value="Chromosome 1"/>
</dbReference>
<protein>
    <submittedName>
        <fullName evidence="1">Uncharacterized protein</fullName>
    </submittedName>
</protein>
<evidence type="ECO:0000313" key="2">
    <source>
        <dbReference type="Proteomes" id="UP001159363"/>
    </source>
</evidence>
<accession>A0ABQ9IDK0</accession>